<keyword evidence="7" id="KW-0436">Ligase</keyword>
<evidence type="ECO:0000256" key="5">
    <source>
        <dbReference type="ARBA" id="ARBA00014738"/>
    </source>
</evidence>
<evidence type="ECO:0000259" key="16">
    <source>
        <dbReference type="Pfam" id="PF01406"/>
    </source>
</evidence>
<dbReference type="NCBIfam" id="TIGR00435">
    <property type="entry name" value="cysS"/>
    <property type="match status" value="1"/>
</dbReference>
<dbReference type="InterPro" id="IPR014729">
    <property type="entry name" value="Rossmann-like_a/b/a_fold"/>
</dbReference>
<dbReference type="STRING" id="905079.L1I7X3"/>
<dbReference type="GeneID" id="17289078"/>
<organism evidence="18">
    <name type="scientific">Guillardia theta (strain CCMP2712)</name>
    <name type="common">Cryptophyte</name>
    <dbReference type="NCBI Taxonomy" id="905079"/>
    <lineage>
        <taxon>Eukaryota</taxon>
        <taxon>Cryptophyceae</taxon>
        <taxon>Pyrenomonadales</taxon>
        <taxon>Geminigeraceae</taxon>
        <taxon>Guillardia</taxon>
    </lineage>
</organism>
<keyword evidence="9" id="KW-0547">Nucleotide-binding</keyword>
<keyword evidence="10" id="KW-0862">Zinc</keyword>
<evidence type="ECO:0000259" key="17">
    <source>
        <dbReference type="Pfam" id="PF09190"/>
    </source>
</evidence>
<name>L1I7X3_GUITC</name>
<dbReference type="PANTHER" id="PTHR10890:SF25">
    <property type="entry name" value="CYSTEINE--TRNA LIGASE, CHLOROPLASTIC_MITOCHONDRIAL"/>
    <property type="match status" value="1"/>
</dbReference>
<dbReference type="GO" id="GO:0006423">
    <property type="term" value="P:cysteinyl-tRNA aminoacylation"/>
    <property type="evidence" value="ECO:0007669"/>
    <property type="project" value="InterPro"/>
</dbReference>
<feature type="domain" description="Cysteinyl-tRNA synthetase class Ia DALR" evidence="17">
    <location>
        <begin position="395"/>
        <end position="423"/>
    </location>
</feature>
<evidence type="ECO:0000313" key="20">
    <source>
        <dbReference type="Proteomes" id="UP000011087"/>
    </source>
</evidence>
<dbReference type="Gene3D" id="3.40.50.620">
    <property type="entry name" value="HUPs"/>
    <property type="match status" value="1"/>
</dbReference>
<comment type="subcellular location">
    <subcellularLocation>
        <location evidence="2">Cytoplasm</location>
    </subcellularLocation>
</comment>
<keyword evidence="20" id="KW-1185">Reference proteome</keyword>
<reference evidence="18 20" key="1">
    <citation type="journal article" date="2012" name="Nature">
        <title>Algal genomes reveal evolutionary mosaicism and the fate of nucleomorphs.</title>
        <authorList>
            <consortium name="DOE Joint Genome Institute"/>
            <person name="Curtis B.A."/>
            <person name="Tanifuji G."/>
            <person name="Burki F."/>
            <person name="Gruber A."/>
            <person name="Irimia M."/>
            <person name="Maruyama S."/>
            <person name="Arias M.C."/>
            <person name="Ball S.G."/>
            <person name="Gile G.H."/>
            <person name="Hirakawa Y."/>
            <person name="Hopkins J.F."/>
            <person name="Kuo A."/>
            <person name="Rensing S.A."/>
            <person name="Schmutz J."/>
            <person name="Symeonidi A."/>
            <person name="Elias M."/>
            <person name="Eveleigh R.J."/>
            <person name="Herman E.K."/>
            <person name="Klute M.J."/>
            <person name="Nakayama T."/>
            <person name="Obornik M."/>
            <person name="Reyes-Prieto A."/>
            <person name="Armbrust E.V."/>
            <person name="Aves S.J."/>
            <person name="Beiko R.G."/>
            <person name="Coutinho P."/>
            <person name="Dacks J.B."/>
            <person name="Durnford D.G."/>
            <person name="Fast N.M."/>
            <person name="Green B.R."/>
            <person name="Grisdale C.J."/>
            <person name="Hempel F."/>
            <person name="Henrissat B."/>
            <person name="Hoppner M.P."/>
            <person name="Ishida K."/>
            <person name="Kim E."/>
            <person name="Koreny L."/>
            <person name="Kroth P.G."/>
            <person name="Liu Y."/>
            <person name="Malik S.B."/>
            <person name="Maier U.G."/>
            <person name="McRose D."/>
            <person name="Mock T."/>
            <person name="Neilson J.A."/>
            <person name="Onodera N.T."/>
            <person name="Poole A.M."/>
            <person name="Pritham E.J."/>
            <person name="Richards T.A."/>
            <person name="Rocap G."/>
            <person name="Roy S.W."/>
            <person name="Sarai C."/>
            <person name="Schaack S."/>
            <person name="Shirato S."/>
            <person name="Slamovits C.H."/>
            <person name="Spencer D.F."/>
            <person name="Suzuki S."/>
            <person name="Worden A.Z."/>
            <person name="Zauner S."/>
            <person name="Barry K."/>
            <person name="Bell C."/>
            <person name="Bharti A.K."/>
            <person name="Crow J.A."/>
            <person name="Grimwood J."/>
            <person name="Kramer R."/>
            <person name="Lindquist E."/>
            <person name="Lucas S."/>
            <person name="Salamov A."/>
            <person name="McFadden G.I."/>
            <person name="Lane C.E."/>
            <person name="Keeling P.J."/>
            <person name="Gray M.W."/>
            <person name="Grigoriev I.V."/>
            <person name="Archibald J.M."/>
        </authorList>
    </citation>
    <scope>NUCLEOTIDE SEQUENCE</scope>
    <source>
        <strain evidence="18 20">CCMP2712</strain>
    </source>
</reference>
<dbReference type="AlphaFoldDB" id="L1I7X3"/>
<evidence type="ECO:0000256" key="6">
    <source>
        <dbReference type="ARBA" id="ARBA00022490"/>
    </source>
</evidence>
<evidence type="ECO:0000256" key="7">
    <source>
        <dbReference type="ARBA" id="ARBA00022598"/>
    </source>
</evidence>
<dbReference type="GO" id="GO:0005737">
    <property type="term" value="C:cytoplasm"/>
    <property type="evidence" value="ECO:0007669"/>
    <property type="project" value="UniProtKB-SubCell"/>
</dbReference>
<comment type="similarity">
    <text evidence="3">Belongs to the class-I aminoacyl-tRNA synthetase family.</text>
</comment>
<keyword evidence="12" id="KW-0648">Protein biosynthesis</keyword>
<reference evidence="20" key="2">
    <citation type="submission" date="2012-11" db="EMBL/GenBank/DDBJ databases">
        <authorList>
            <person name="Kuo A."/>
            <person name="Curtis B.A."/>
            <person name="Tanifuji G."/>
            <person name="Burki F."/>
            <person name="Gruber A."/>
            <person name="Irimia M."/>
            <person name="Maruyama S."/>
            <person name="Arias M.C."/>
            <person name="Ball S.G."/>
            <person name="Gile G.H."/>
            <person name="Hirakawa Y."/>
            <person name="Hopkins J.F."/>
            <person name="Rensing S.A."/>
            <person name="Schmutz J."/>
            <person name="Symeonidi A."/>
            <person name="Elias M."/>
            <person name="Eveleigh R.J."/>
            <person name="Herman E.K."/>
            <person name="Klute M.J."/>
            <person name="Nakayama T."/>
            <person name="Obornik M."/>
            <person name="Reyes-Prieto A."/>
            <person name="Armbrust E.V."/>
            <person name="Aves S.J."/>
            <person name="Beiko R.G."/>
            <person name="Coutinho P."/>
            <person name="Dacks J.B."/>
            <person name="Durnford D.G."/>
            <person name="Fast N.M."/>
            <person name="Green B.R."/>
            <person name="Grisdale C."/>
            <person name="Hempe F."/>
            <person name="Henrissat B."/>
            <person name="Hoppner M.P."/>
            <person name="Ishida K.-I."/>
            <person name="Kim E."/>
            <person name="Koreny L."/>
            <person name="Kroth P.G."/>
            <person name="Liu Y."/>
            <person name="Malik S.-B."/>
            <person name="Maier U.G."/>
            <person name="McRose D."/>
            <person name="Mock T."/>
            <person name="Neilson J.A."/>
            <person name="Onodera N.T."/>
            <person name="Poole A.M."/>
            <person name="Pritham E.J."/>
            <person name="Richards T.A."/>
            <person name="Rocap G."/>
            <person name="Roy S.W."/>
            <person name="Sarai C."/>
            <person name="Schaack S."/>
            <person name="Shirato S."/>
            <person name="Slamovits C.H."/>
            <person name="Spencer D.F."/>
            <person name="Suzuki S."/>
            <person name="Worden A.Z."/>
            <person name="Zauner S."/>
            <person name="Barry K."/>
            <person name="Bell C."/>
            <person name="Bharti A.K."/>
            <person name="Crow J.A."/>
            <person name="Grimwood J."/>
            <person name="Kramer R."/>
            <person name="Lindquist E."/>
            <person name="Lucas S."/>
            <person name="Salamov A."/>
            <person name="McFadden G.I."/>
            <person name="Lane C.E."/>
            <person name="Keeling P.J."/>
            <person name="Gray M.W."/>
            <person name="Grigoriev I.V."/>
            <person name="Archibald J.M."/>
        </authorList>
    </citation>
    <scope>NUCLEOTIDE SEQUENCE</scope>
    <source>
        <strain evidence="20">CCMP2712</strain>
    </source>
</reference>
<dbReference type="RefSeq" id="XP_005819331.1">
    <property type="nucleotide sequence ID" value="XM_005819274.1"/>
</dbReference>
<feature type="region of interest" description="Disordered" evidence="15">
    <location>
        <begin position="350"/>
        <end position="385"/>
    </location>
</feature>
<dbReference type="CDD" id="cd00672">
    <property type="entry name" value="CysRS_core"/>
    <property type="match status" value="1"/>
</dbReference>
<comment type="cofactor">
    <cofactor evidence="1">
        <name>Zn(2+)</name>
        <dbReference type="ChEBI" id="CHEBI:29105"/>
    </cofactor>
</comment>
<evidence type="ECO:0000256" key="4">
    <source>
        <dbReference type="ARBA" id="ARBA00012832"/>
    </source>
</evidence>
<dbReference type="GO" id="GO:0004817">
    <property type="term" value="F:cysteine-tRNA ligase activity"/>
    <property type="evidence" value="ECO:0007669"/>
    <property type="project" value="UniProtKB-EC"/>
</dbReference>
<dbReference type="Pfam" id="PF09190">
    <property type="entry name" value="DALR_2"/>
    <property type="match status" value="1"/>
</dbReference>
<feature type="domain" description="tRNA synthetases class I catalytic" evidence="16">
    <location>
        <begin position="42"/>
        <end position="342"/>
    </location>
</feature>
<dbReference type="KEGG" id="gtt:GUITHDRAFT_82387"/>
<gene>
    <name evidence="18" type="ORF">GUITHDRAFT_82387</name>
</gene>
<dbReference type="InterPro" id="IPR015803">
    <property type="entry name" value="Cys-tRNA-ligase"/>
</dbReference>
<evidence type="ECO:0000256" key="11">
    <source>
        <dbReference type="ARBA" id="ARBA00022840"/>
    </source>
</evidence>
<dbReference type="HOGENOM" id="CLU_013528_0_2_1"/>
<dbReference type="eggNOG" id="KOG2007">
    <property type="taxonomic scope" value="Eukaryota"/>
</dbReference>
<dbReference type="OrthoDB" id="438179at2759"/>
<dbReference type="EMBL" id="JH993195">
    <property type="protein sequence ID" value="EKX32351.1"/>
    <property type="molecule type" value="Genomic_DNA"/>
</dbReference>
<evidence type="ECO:0000256" key="2">
    <source>
        <dbReference type="ARBA" id="ARBA00004496"/>
    </source>
</evidence>
<keyword evidence="8" id="KW-0479">Metal-binding</keyword>
<dbReference type="PRINTS" id="PR00983">
    <property type="entry name" value="TRNASYNTHCYS"/>
</dbReference>
<feature type="compositionally biased region" description="Basic and acidic residues" evidence="15">
    <location>
        <begin position="355"/>
        <end position="368"/>
    </location>
</feature>
<dbReference type="GO" id="GO:0046872">
    <property type="term" value="F:metal ion binding"/>
    <property type="evidence" value="ECO:0007669"/>
    <property type="project" value="UniProtKB-KW"/>
</dbReference>
<evidence type="ECO:0000256" key="14">
    <source>
        <dbReference type="ARBA" id="ARBA00031499"/>
    </source>
</evidence>
<evidence type="ECO:0000256" key="13">
    <source>
        <dbReference type="ARBA" id="ARBA00023146"/>
    </source>
</evidence>
<dbReference type="FunFam" id="3.40.50.620:FF:000130">
    <property type="entry name" value="Cysteine--tRNA ligase"/>
    <property type="match status" value="1"/>
</dbReference>
<reference evidence="19" key="3">
    <citation type="submission" date="2015-06" db="UniProtKB">
        <authorList>
            <consortium name="EnsemblProtists"/>
        </authorList>
    </citation>
    <scope>IDENTIFICATION</scope>
</reference>
<dbReference type="Proteomes" id="UP000011087">
    <property type="component" value="Unassembled WGS sequence"/>
</dbReference>
<evidence type="ECO:0000256" key="9">
    <source>
        <dbReference type="ARBA" id="ARBA00022741"/>
    </source>
</evidence>
<evidence type="ECO:0000313" key="19">
    <source>
        <dbReference type="EnsemblProtists" id="EKX32351"/>
    </source>
</evidence>
<dbReference type="Gene3D" id="1.20.120.640">
    <property type="entry name" value="Anticodon-binding domain of a subclass of class I aminoacyl-tRNA synthetases"/>
    <property type="match status" value="1"/>
</dbReference>
<dbReference type="Pfam" id="PF01406">
    <property type="entry name" value="tRNA-synt_1e"/>
    <property type="match status" value="1"/>
</dbReference>
<dbReference type="HAMAP" id="MF_00041">
    <property type="entry name" value="Cys_tRNA_synth"/>
    <property type="match status" value="1"/>
</dbReference>
<sequence length="436" mass="49672">MQQRGASAAVGGGRVGEVLKGFKIYNTLSRDKETFEPMCEDGKTVKMYTCGPTIYDFAHIGNFRAFLTYDVLKRWLLYCGYDVDHICNLTDVDDKIIQRMKRDNVGLKELTEKFADAFFDDLKRLNIIPARKYPRATEHIDDIVEMINGLVQKGNAYEKDGSYYFDVSSFPDYGKLARLDFDNMMDGASEGGGITDREGFEKKSSKDFALWKAYKPEDGEVTWETKLSKGRPGWHIECSAMSRRYLGDSFDIHAGGVDLTFPHHENEIAQSEAYCGCQYCRYWVHNGFVNINNEKMSKSLGNFLTLREAFKDPNDCRAFRYLVVSSQYRAALNFAPDVLQGARNTLKRLDKRRREKEEAAEGGRWEDNRMEEEAEERAESLQVEKSAARSLDGGMMDDLNTPRACAALFTFIKSTEKLLNTDQVSPSRTVSCLDLL</sequence>
<evidence type="ECO:0000256" key="3">
    <source>
        <dbReference type="ARBA" id="ARBA00005594"/>
    </source>
</evidence>
<keyword evidence="6" id="KW-0963">Cytoplasm</keyword>
<dbReference type="GO" id="GO:0005524">
    <property type="term" value="F:ATP binding"/>
    <property type="evidence" value="ECO:0007669"/>
    <property type="project" value="UniProtKB-KW"/>
</dbReference>
<dbReference type="EnsemblProtists" id="EKX32351">
    <property type="protein sequence ID" value="EKX32351"/>
    <property type="gene ID" value="GUITHDRAFT_82387"/>
</dbReference>
<evidence type="ECO:0000313" key="18">
    <source>
        <dbReference type="EMBL" id="EKX32351.1"/>
    </source>
</evidence>
<dbReference type="EC" id="6.1.1.16" evidence="4"/>
<accession>L1I7X3</accession>
<protein>
    <recommendedName>
        <fullName evidence="5">Cysteine--tRNA ligase</fullName>
        <ecNumber evidence="4">6.1.1.16</ecNumber>
    </recommendedName>
    <alternativeName>
        <fullName evidence="14">Cysteinyl-tRNA synthetase</fullName>
    </alternativeName>
</protein>
<dbReference type="InterPro" id="IPR024909">
    <property type="entry name" value="Cys-tRNA/MSH_ligase"/>
</dbReference>
<dbReference type="InterPro" id="IPR032678">
    <property type="entry name" value="tRNA-synt_1_cat_dom"/>
</dbReference>
<dbReference type="SUPFAM" id="SSF52374">
    <property type="entry name" value="Nucleotidylyl transferase"/>
    <property type="match status" value="1"/>
</dbReference>
<evidence type="ECO:0000256" key="12">
    <source>
        <dbReference type="ARBA" id="ARBA00022917"/>
    </source>
</evidence>
<keyword evidence="13" id="KW-0030">Aminoacyl-tRNA synthetase</keyword>
<dbReference type="InterPro" id="IPR015273">
    <property type="entry name" value="Cys-tRNA-synt_Ia_DALR"/>
</dbReference>
<dbReference type="PaxDb" id="55529-EKX32351"/>
<evidence type="ECO:0000256" key="10">
    <source>
        <dbReference type="ARBA" id="ARBA00022833"/>
    </source>
</evidence>
<dbReference type="PANTHER" id="PTHR10890">
    <property type="entry name" value="CYSTEINYL-TRNA SYNTHETASE"/>
    <property type="match status" value="1"/>
</dbReference>
<dbReference type="OMA" id="IMRWPSP"/>
<proteinExistence type="inferred from homology"/>
<evidence type="ECO:0000256" key="15">
    <source>
        <dbReference type="SAM" id="MobiDB-lite"/>
    </source>
</evidence>
<evidence type="ECO:0000256" key="1">
    <source>
        <dbReference type="ARBA" id="ARBA00001947"/>
    </source>
</evidence>
<evidence type="ECO:0000256" key="8">
    <source>
        <dbReference type="ARBA" id="ARBA00022723"/>
    </source>
</evidence>
<keyword evidence="11" id="KW-0067">ATP-binding</keyword>